<evidence type="ECO:0000313" key="3">
    <source>
        <dbReference type="EMBL" id="KAB1224071.1"/>
    </source>
</evidence>
<evidence type="ECO:0000256" key="1">
    <source>
        <dbReference type="SAM" id="MobiDB-lite"/>
    </source>
</evidence>
<dbReference type="Pfam" id="PF16719">
    <property type="entry name" value="SAWADEE"/>
    <property type="match status" value="1"/>
</dbReference>
<dbReference type="AlphaFoldDB" id="A0A6A1WFS4"/>
<gene>
    <name evidence="3" type="ORF">CJ030_MR2G021703</name>
</gene>
<sequence length="721" mass="80156">MGAPEEASIKNALLPFQQLPKGALNFPCQTQMGTASEGECALKVEAMRKEDCSWHPCRVSFSPTECGLIIEFESQDFENMLLHDEEALECLRFRSVPLQGDDCSRIKEGVHVLAAHKSQFRSCFYDAKVEKVVRVRHSKRIHCRCTFTIKWLCQDLENTLTVPSSSIMKLAPESIIVHPAVAMFLKSVKQIHLCSACPCPTILEESDGELDLNKLLEKQVEEISSSANAFKDGILEDILLEVKVNTKGDGPCNAEVSKVSISHVQVPCDHNQNQVNTPTQNPTKLHMDMQLDDQSPPGPSFGEELLENRSHLSPLAARAALASLMSSDDKHIALDGMKMFNSSVFKDRPTKDEVSLERSDGSILIVPESLGMVNPLSSTESRPQLVAFSSEVTTKVNRNDKTVSEHLDFGVNLGCLSTERNLSQPTKAARITRSASWKGTVIQNNDIRKKACFEDMSFRATANKRRFTRSAVNGKREHFIVEDKRFSDVTEPDSPEGSPFLPESSVSKESSRISTEKKAISSPLDAGSHILTEGGKRKQMSHAVKTLQQNEGCVNELKMLSIRICVSFPTLTVIFTSQFLSQYQSICYAYLALGFYHVFFILDDLINFAITSDLYKVLIKGLVISIRSISWLGDYAHPIVPMRAHAPKPWAATHLVDHILSRTEEGINFFQEARAAVFSQTKVSPQDSLTKQVLASPSESLNIQVPAVQQQSWPEVTLVLF</sequence>
<feature type="region of interest" description="Disordered" evidence="1">
    <location>
        <begin position="486"/>
        <end position="512"/>
    </location>
</feature>
<evidence type="ECO:0000313" key="4">
    <source>
        <dbReference type="Proteomes" id="UP000516437"/>
    </source>
</evidence>
<protein>
    <recommendedName>
        <fullName evidence="2">SAWADEE domain-containing protein</fullName>
    </recommendedName>
</protein>
<dbReference type="InterPro" id="IPR039276">
    <property type="entry name" value="SHH1/2"/>
</dbReference>
<reference evidence="3 4" key="1">
    <citation type="journal article" date="2019" name="Plant Biotechnol. J.">
        <title>The red bayberry genome and genetic basis of sex determination.</title>
        <authorList>
            <person name="Jia H.M."/>
            <person name="Jia H.J."/>
            <person name="Cai Q.L."/>
            <person name="Wang Y."/>
            <person name="Zhao H.B."/>
            <person name="Yang W.F."/>
            <person name="Wang G.Y."/>
            <person name="Li Y.H."/>
            <person name="Zhan D.L."/>
            <person name="Shen Y.T."/>
            <person name="Niu Q.F."/>
            <person name="Chang L."/>
            <person name="Qiu J."/>
            <person name="Zhao L."/>
            <person name="Xie H.B."/>
            <person name="Fu W.Y."/>
            <person name="Jin J."/>
            <person name="Li X.W."/>
            <person name="Jiao Y."/>
            <person name="Zhou C.C."/>
            <person name="Tu T."/>
            <person name="Chai C.Y."/>
            <person name="Gao J.L."/>
            <person name="Fan L.J."/>
            <person name="van de Weg E."/>
            <person name="Wang J.Y."/>
            <person name="Gao Z.S."/>
        </authorList>
    </citation>
    <scope>NUCLEOTIDE SEQUENCE [LARGE SCALE GENOMIC DNA]</scope>
    <source>
        <tissue evidence="3">Leaves</tissue>
    </source>
</reference>
<dbReference type="InterPro" id="IPR032001">
    <property type="entry name" value="SAWADEE_dom"/>
</dbReference>
<dbReference type="EMBL" id="RXIC02000020">
    <property type="protein sequence ID" value="KAB1224071.1"/>
    <property type="molecule type" value="Genomic_DNA"/>
</dbReference>
<evidence type="ECO:0000259" key="2">
    <source>
        <dbReference type="Pfam" id="PF16719"/>
    </source>
</evidence>
<feature type="domain" description="SAWADEE" evidence="2">
    <location>
        <begin position="42"/>
        <end position="160"/>
    </location>
</feature>
<feature type="compositionally biased region" description="Low complexity" evidence="1">
    <location>
        <begin position="271"/>
        <end position="283"/>
    </location>
</feature>
<dbReference type="OrthoDB" id="759831at2759"/>
<accession>A0A6A1WFS4</accession>
<comment type="caution">
    <text evidence="3">The sequence shown here is derived from an EMBL/GenBank/DDBJ whole genome shotgun (WGS) entry which is preliminary data.</text>
</comment>
<dbReference type="GO" id="GO:0003682">
    <property type="term" value="F:chromatin binding"/>
    <property type="evidence" value="ECO:0007669"/>
    <property type="project" value="InterPro"/>
</dbReference>
<organism evidence="3 4">
    <name type="scientific">Morella rubra</name>
    <name type="common">Chinese bayberry</name>
    <dbReference type="NCBI Taxonomy" id="262757"/>
    <lineage>
        <taxon>Eukaryota</taxon>
        <taxon>Viridiplantae</taxon>
        <taxon>Streptophyta</taxon>
        <taxon>Embryophyta</taxon>
        <taxon>Tracheophyta</taxon>
        <taxon>Spermatophyta</taxon>
        <taxon>Magnoliopsida</taxon>
        <taxon>eudicotyledons</taxon>
        <taxon>Gunneridae</taxon>
        <taxon>Pentapetalae</taxon>
        <taxon>rosids</taxon>
        <taxon>fabids</taxon>
        <taxon>Fagales</taxon>
        <taxon>Myricaceae</taxon>
        <taxon>Morella</taxon>
    </lineage>
</organism>
<feature type="region of interest" description="Disordered" evidence="1">
    <location>
        <begin position="269"/>
        <end position="305"/>
    </location>
</feature>
<dbReference type="PANTHER" id="PTHR33827">
    <property type="entry name" value="PROTEIN SAWADEE HOMEODOMAIN HOMOLOG 2"/>
    <property type="match status" value="1"/>
</dbReference>
<proteinExistence type="predicted"/>
<dbReference type="Proteomes" id="UP000516437">
    <property type="component" value="Chromosome 2"/>
</dbReference>
<dbReference type="PANTHER" id="PTHR33827:SF9">
    <property type="entry name" value="SAWADEE DOMAIN-CONTAINING PROTEIN"/>
    <property type="match status" value="1"/>
</dbReference>
<name>A0A6A1WFS4_9ROSI</name>
<dbReference type="Gene3D" id="2.30.30.140">
    <property type="match status" value="1"/>
</dbReference>
<keyword evidence="4" id="KW-1185">Reference proteome</keyword>